<name>A0A813QBM2_9BILA</name>
<keyword evidence="8" id="KW-1185">Reference proteome</keyword>
<feature type="compositionally biased region" description="Polar residues" evidence="4">
    <location>
        <begin position="1664"/>
        <end position="1676"/>
    </location>
</feature>
<feature type="domain" description="PDZ" evidence="5">
    <location>
        <begin position="1710"/>
        <end position="1777"/>
    </location>
</feature>
<feature type="region of interest" description="Disordered" evidence="4">
    <location>
        <begin position="1"/>
        <end position="48"/>
    </location>
</feature>
<feature type="region of interest" description="Disordered" evidence="4">
    <location>
        <begin position="1361"/>
        <end position="1523"/>
    </location>
</feature>
<accession>A0A813QBM2</accession>
<gene>
    <name evidence="6" type="ORF">GPM918_LOCUS1617</name>
    <name evidence="7" type="ORF">SRO942_LOCUS1617</name>
</gene>
<feature type="compositionally biased region" description="Acidic residues" evidence="4">
    <location>
        <begin position="919"/>
        <end position="935"/>
    </location>
</feature>
<feature type="compositionally biased region" description="Low complexity" evidence="4">
    <location>
        <begin position="1042"/>
        <end position="1053"/>
    </location>
</feature>
<feature type="domain" description="PDZ" evidence="5">
    <location>
        <begin position="2538"/>
        <end position="2607"/>
    </location>
</feature>
<feature type="compositionally biased region" description="Polar residues" evidence="4">
    <location>
        <begin position="1010"/>
        <end position="1022"/>
    </location>
</feature>
<feature type="compositionally biased region" description="Polar residues" evidence="4">
    <location>
        <begin position="590"/>
        <end position="620"/>
    </location>
</feature>
<feature type="compositionally biased region" description="Polar residues" evidence="4">
    <location>
        <begin position="1132"/>
        <end position="1166"/>
    </location>
</feature>
<proteinExistence type="predicted"/>
<feature type="compositionally biased region" description="Polar residues" evidence="4">
    <location>
        <begin position="1461"/>
        <end position="1471"/>
    </location>
</feature>
<feature type="compositionally biased region" description="Polar residues" evidence="4">
    <location>
        <begin position="1643"/>
        <end position="1656"/>
    </location>
</feature>
<comment type="caution">
    <text evidence="6">The sequence shown here is derived from an EMBL/GenBank/DDBJ whole genome shotgun (WGS) entry which is preliminary data.</text>
</comment>
<dbReference type="GO" id="GO:0016324">
    <property type="term" value="C:apical plasma membrane"/>
    <property type="evidence" value="ECO:0007669"/>
    <property type="project" value="TreeGrafter"/>
</dbReference>
<organism evidence="6 8">
    <name type="scientific">Didymodactylos carnosus</name>
    <dbReference type="NCBI Taxonomy" id="1234261"/>
    <lineage>
        <taxon>Eukaryota</taxon>
        <taxon>Metazoa</taxon>
        <taxon>Spiralia</taxon>
        <taxon>Gnathifera</taxon>
        <taxon>Rotifera</taxon>
        <taxon>Eurotatoria</taxon>
        <taxon>Bdelloidea</taxon>
        <taxon>Philodinida</taxon>
        <taxon>Philodinidae</taxon>
        <taxon>Didymodactylos</taxon>
    </lineage>
</organism>
<dbReference type="Proteomes" id="UP000681722">
    <property type="component" value="Unassembled WGS sequence"/>
</dbReference>
<dbReference type="SMART" id="SM00228">
    <property type="entry name" value="PDZ"/>
    <property type="match status" value="9"/>
</dbReference>
<feature type="compositionally biased region" description="Basic and acidic residues" evidence="4">
    <location>
        <begin position="1098"/>
        <end position="1115"/>
    </location>
</feature>
<dbReference type="EMBL" id="CAJOBC010000156">
    <property type="protein sequence ID" value="CAF3546639.1"/>
    <property type="molecule type" value="Genomic_DNA"/>
</dbReference>
<feature type="compositionally biased region" description="Polar residues" evidence="4">
    <location>
        <begin position="987"/>
        <end position="1002"/>
    </location>
</feature>
<feature type="domain" description="PDZ" evidence="5">
    <location>
        <begin position="63"/>
        <end position="109"/>
    </location>
</feature>
<sequence length="2682" mass="297640">MLTQKHPTTYHSQPLPTSSSSYPSQYSASSQQQQQKQSNNPGQTNVDLHPRSCILRKWPHYDGYGVVLGRNYTWYGLRIGDVEPNSPAESGGLLREDVVLAVNGRSVENEDFFVILSFIQQELEKDEIRFLVLDPQGADAARRNNIVIDEHYSTVVRMETPTLTVSPEKILYDQWSRDPTLSQNMIHLGPTFNGSDYHRSPSYDSHKNRNNRNLSGIQDNNNLVSQRYPQNHQQEINEQQVYTFPSYSDYAIENGRSFLDVLFERESDLVKIQHHGYLPLEKGDSRTLDKNKNTKTDKIPVKEFIKSGIDTIKTRWTSKTGKQSDESESSDTSRRSSKDYDRKKKITPPSSPIHNENLNKQKTDSSSNISFLDKLKNKFRKSGNDVDNERIRRTSSTKGHQDGVDDSQSEPRMCTLITHPGTDGLGIYLQVDKDFGHVIVDVEKNSPADLAGIEKDDCILSLNDTSVLTLPYSEVLALLKKSRNEQNLNFLVAKKSYLLKASANDPTFIPYDYSNKYTNNDQRQQSGGEVLPSSNLPTASAAQTLEQLYQKYTTTTSTPDSTDDDGGKGKRETVSTTTSTTDRYDQTRQPQWDRNSTINQGIRGSGQPNAYSNQQKQPGQIVQGVGPATQDGSSWRRSDQGVGPAAQDGSSWRRSDQGVGPAAQDGSSWRRSDQRSPIIDDTRTTTGAKTTASGGVITSPASSVSSMSPERKQEKKPDTDDYTKHRRTSLEDAFKPLQVGITNPTAVSPTNERNRVSSSHDQSPVGKQGTQNSQSSMGTIFKEALTGTHEDLTQRTNVRPTILPESYNNVTQSPKETRYNSEKNLRAVDEIPSTKQMTSPSSTKKYPSTDSSFHEENKPIPPQTSSIKQATRISPDTSLGKNDSHKKVEDMASQNSPSQQPSSQMYHGKTYLQSPIMSDDTDDDLSDISEEPEDEIIDSVKTVVHSNNGAINIQDKKSDFSSSVEDKNQSEISPTLDRKKKQPAPIANNNTKLPAISSSEKSAITLPDESLTTQKPINNNASKARVHFTTHIESDESESESEATSLSSSSVEENLPVVEYMSPTDQKLHVDDMQKQTISEINKTKPDEKRASTFTSRRIPDRKTENIVSKEDLSTTKKKAPSPPHSVIKQDTFPTQQINAPSDKSINNSDSFVSQQIISERSTKPLNDNEISDVSAKNAETSDSKQNKNFPINEISSLTTRSKEQEEDKKKGDFSRVEKNDSPKQSITHTTNSSVEESESDSDNATHSETLSQKATVHDATELATMPLSELKDYYDLHNIQLMQPTETSPVGLKLTKQTERLQYIITAVSKGTKAELAGLKVNDWLIKIEDRDIRETEFSEVSQEIKHLLTTTGRINMVVARKKEEQEQSTLETTSRTTPRSTERIALRHQQREQQPQSISKQTNAPSVQTPSSLLTTDITRDTPDNTQVRFRRDSSSSSSSPQRRTQSPDGGAFRVGLTNPMTDDTSPTRKSPRSVSNDEESRSRSRSPSNPTTDRKSRSPTKPTIGIISRHPDDKLSPNSVDQQLSNARIIQLKEALGLDFNSYIPEGDDTNQTHFISNVQLMAENAGLRNGDRILEVNGVSVTHLVHEDVRRLMQNKKPLILKVLYSPEYLDLIENAKKDKNKKESRGSTGSPPPAYESLSDQPTGSQSLNTKSRNDEMKSPSQQKSSSNVYENENKKIVPDKTNKDRQYDSTVILNDDKGELSIKRCYLRKSPVYDGYGLVLKYQNNLHLIDKIEEDSPADHAGLKENDIILFVNEKNVEKSTHDDVKIFIRSLSTSNTDIILILMNKNDIPRYQKFQEHNTIDWPNVLNNLTSKTQNPTNQTLNSASNINEISKTKETVSHLSSPSISSASNSSLPAGSRLCKVYPSSNHTAGFALSGNSGPPFLICQIEPNSPASTAGIVLNDALLFINKKSVMDVSYAEAVKTIKDALQDTVVELIVKTTHGPNELGEGKNKNSISSSIDSDDGNRKKGSASLGDDDPIKKYKEQRNKELSYSLRLCHLHTNGDISATFGFELSEVEGLEYPIIQKVDPESPAEASGLLSDDILLEVNDRKTRGLGYERVKKLIDKAKRDGRLDMLVSDEQTFEYCKTSKKKFRQPDIKVLHIYQKSRSSANINSASFNKLPISATVDISQNSTTSENNSDSDDGTPANEIKTTTTTSKEVIPLKEKPQSTTTTENQRNVSSSLMNTAQKTSSPNTRDLNSAVSTAANTNDISKQTVMRPSTVAQRSVTKPPAVGSLPTAAPVQTQAAGKTSETLAQKAHAPSPPGIKNTTTTHPIRSAPSLENPVISAPTQNFHPNTSHYSTVTSTESFDYLSGPRKCILKVDRTKGLGFVLSATGDYDHTITAVEPNSSADVAGLQVSDEVLEIDGTEVTNIKYEEVVEMLVHAMRTNDQIEMKVIDNRSRDYYSKKRNVSQIIHTVPEPRVIPTTITKLVQSTKSTVDNDNLSDVTSSFGGYDTINQQSIATSFPNLPAQLQNRNLYSRTLSGSVPNVFTGITANRNGNMMSQLTSSEKGSMAKLADISVEEAPVARLCRIRKFPTSPFYGFFLCGDPKKLGHVFVSDVTKNSPAAVCGLRDGDRIIEINGQTIEKLKYEDILENIKHHMSLDDLELLLLDKKSLHWYRGKNYPVSSRTLPTIIHIEPIINEISRTTKPVPIPATFTKVVGFADRRMSKTGL</sequence>
<feature type="compositionally biased region" description="Polar residues" evidence="4">
    <location>
        <begin position="2176"/>
        <end position="2235"/>
    </location>
</feature>
<evidence type="ECO:0000256" key="1">
    <source>
        <dbReference type="ARBA" id="ARBA00004236"/>
    </source>
</evidence>
<evidence type="ECO:0000256" key="2">
    <source>
        <dbReference type="ARBA" id="ARBA00022475"/>
    </source>
</evidence>
<reference evidence="6" key="1">
    <citation type="submission" date="2021-02" db="EMBL/GenBank/DDBJ databases">
        <authorList>
            <person name="Nowell W R."/>
        </authorList>
    </citation>
    <scope>NUCLEOTIDE SEQUENCE</scope>
</reference>
<evidence type="ECO:0000313" key="8">
    <source>
        <dbReference type="Proteomes" id="UP000663829"/>
    </source>
</evidence>
<feature type="compositionally biased region" description="Basic and acidic residues" evidence="4">
    <location>
        <begin position="1382"/>
        <end position="1393"/>
    </location>
</feature>
<feature type="region of interest" description="Disordered" evidence="4">
    <location>
        <begin position="515"/>
        <end position="536"/>
    </location>
</feature>
<feature type="compositionally biased region" description="Low complexity" evidence="4">
    <location>
        <begin position="2137"/>
        <end position="2146"/>
    </location>
</feature>
<feature type="compositionally biased region" description="Basic and acidic residues" evidence="4">
    <location>
        <begin position="1677"/>
        <end position="1693"/>
    </location>
</feature>
<evidence type="ECO:0000259" key="5">
    <source>
        <dbReference type="PROSITE" id="PS50106"/>
    </source>
</evidence>
<dbReference type="CDD" id="cd06768">
    <property type="entry name" value="PDZ_NHERF-like"/>
    <property type="match status" value="1"/>
</dbReference>
<evidence type="ECO:0000256" key="4">
    <source>
        <dbReference type="SAM" id="MobiDB-lite"/>
    </source>
</evidence>
<feature type="region of interest" description="Disordered" evidence="4">
    <location>
        <begin position="1949"/>
        <end position="1987"/>
    </location>
</feature>
<feature type="compositionally biased region" description="Polar residues" evidence="4">
    <location>
        <begin position="2249"/>
        <end position="2262"/>
    </location>
</feature>
<feature type="region of interest" description="Disordered" evidence="4">
    <location>
        <begin position="316"/>
        <end position="367"/>
    </location>
</feature>
<dbReference type="GO" id="GO:0043495">
    <property type="term" value="F:protein-membrane adaptor activity"/>
    <property type="evidence" value="ECO:0007669"/>
    <property type="project" value="TreeGrafter"/>
</dbReference>
<feature type="compositionally biased region" description="Polar residues" evidence="4">
    <location>
        <begin position="740"/>
        <end position="762"/>
    </location>
</feature>
<evidence type="ECO:0000313" key="6">
    <source>
        <dbReference type="EMBL" id="CAF0765346.1"/>
    </source>
</evidence>
<feature type="compositionally biased region" description="Low complexity" evidence="4">
    <location>
        <begin position="1369"/>
        <end position="1381"/>
    </location>
</feature>
<dbReference type="PROSITE" id="PS50106">
    <property type="entry name" value="PDZ"/>
    <property type="match status" value="9"/>
</dbReference>
<dbReference type="InterPro" id="IPR051067">
    <property type="entry name" value="NHER"/>
</dbReference>
<feature type="domain" description="PDZ" evidence="5">
    <location>
        <begin position="2325"/>
        <end position="2390"/>
    </location>
</feature>
<feature type="compositionally biased region" description="Basic and acidic residues" evidence="4">
    <location>
        <begin position="815"/>
        <end position="829"/>
    </location>
</feature>
<dbReference type="EMBL" id="CAJNOQ010000156">
    <property type="protein sequence ID" value="CAF0765346.1"/>
    <property type="molecule type" value="Genomic_DNA"/>
</dbReference>
<dbReference type="PANTHER" id="PTHR14191:SF3">
    <property type="entry name" value="NA(+)_H(+) EXCHANGE REGULATORY COFACTOR-LIKE PROTEIN NRFL-1"/>
    <property type="match status" value="1"/>
</dbReference>
<feature type="domain" description="PDZ" evidence="5">
    <location>
        <begin position="1529"/>
        <end position="1612"/>
    </location>
</feature>
<dbReference type="Pfam" id="PF00595">
    <property type="entry name" value="PDZ"/>
    <property type="match status" value="5"/>
</dbReference>
<dbReference type="OrthoDB" id="10009200at2759"/>
<keyword evidence="2" id="KW-0472">Membrane</keyword>
<evidence type="ECO:0000313" key="7">
    <source>
        <dbReference type="EMBL" id="CAF3546639.1"/>
    </source>
</evidence>
<dbReference type="InterPro" id="IPR001478">
    <property type="entry name" value="PDZ"/>
</dbReference>
<feature type="compositionally biased region" description="Basic and acidic residues" evidence="4">
    <location>
        <begin position="196"/>
        <end position="207"/>
    </location>
</feature>
<feature type="compositionally biased region" description="Basic and acidic residues" evidence="4">
    <location>
        <begin position="382"/>
        <end position="392"/>
    </location>
</feature>
<protein>
    <recommendedName>
        <fullName evidence="5">PDZ domain-containing protein</fullName>
    </recommendedName>
</protein>
<feature type="compositionally biased region" description="Polar residues" evidence="4">
    <location>
        <begin position="863"/>
        <end position="881"/>
    </location>
</feature>
<keyword evidence="2" id="KW-1003">Cell membrane</keyword>
<feature type="domain" description="PDZ" evidence="5">
    <location>
        <begin position="415"/>
        <end position="494"/>
    </location>
</feature>
<comment type="subcellular location">
    <subcellularLocation>
        <location evidence="1">Cell membrane</location>
    </subcellularLocation>
</comment>
<feature type="region of interest" description="Disordered" evidence="4">
    <location>
        <begin position="381"/>
        <end position="411"/>
    </location>
</feature>
<feature type="compositionally biased region" description="Polar residues" evidence="4">
    <location>
        <begin position="768"/>
        <end position="778"/>
    </location>
</feature>
<feature type="compositionally biased region" description="Low complexity" evidence="4">
    <location>
        <begin position="10"/>
        <end position="38"/>
    </location>
</feature>
<feature type="compositionally biased region" description="Basic and acidic residues" evidence="4">
    <location>
        <begin position="1621"/>
        <end position="1630"/>
    </location>
</feature>
<dbReference type="Gene3D" id="2.30.42.10">
    <property type="match status" value="9"/>
</dbReference>
<dbReference type="Proteomes" id="UP000663829">
    <property type="component" value="Unassembled WGS sequence"/>
</dbReference>
<feature type="compositionally biased region" description="Low complexity" evidence="4">
    <location>
        <begin position="684"/>
        <end position="708"/>
    </location>
</feature>
<feature type="compositionally biased region" description="Low complexity" evidence="4">
    <location>
        <begin position="893"/>
        <end position="904"/>
    </location>
</feature>
<feature type="compositionally biased region" description="Polar residues" evidence="4">
    <location>
        <begin position="1223"/>
        <end position="1232"/>
    </location>
</feature>
<feature type="compositionally biased region" description="Polar residues" evidence="4">
    <location>
        <begin position="1245"/>
        <end position="1255"/>
    </location>
</feature>
<feature type="region of interest" description="Disordered" evidence="4">
    <location>
        <begin position="196"/>
        <end position="220"/>
    </location>
</feature>
<feature type="region of interest" description="Disordered" evidence="4">
    <location>
        <begin position="949"/>
        <end position="1258"/>
    </location>
</feature>
<feature type="compositionally biased region" description="Polar residues" evidence="4">
    <location>
        <begin position="1394"/>
        <end position="1419"/>
    </location>
</feature>
<feature type="region of interest" description="Disordered" evidence="4">
    <location>
        <begin position="2136"/>
        <end position="2289"/>
    </location>
</feature>
<feature type="region of interest" description="Disordered" evidence="4">
    <location>
        <begin position="1621"/>
        <end position="1695"/>
    </location>
</feature>
<keyword evidence="3" id="KW-0677">Repeat</keyword>
<feature type="compositionally biased region" description="Basic and acidic residues" evidence="4">
    <location>
        <begin position="1082"/>
        <end position="1091"/>
    </location>
</feature>
<feature type="compositionally biased region" description="Polar residues" evidence="4">
    <location>
        <begin position="211"/>
        <end position="220"/>
    </location>
</feature>
<feature type="compositionally biased region" description="Polar residues" evidence="4">
    <location>
        <begin position="1187"/>
        <end position="1200"/>
    </location>
</feature>
<feature type="domain" description="PDZ" evidence="5">
    <location>
        <begin position="1866"/>
        <end position="1946"/>
    </location>
</feature>
<feature type="compositionally biased region" description="Basic and acidic residues" evidence="4">
    <location>
        <begin position="668"/>
        <end position="683"/>
    </location>
</feature>
<feature type="compositionally biased region" description="Basic and acidic residues" evidence="4">
    <location>
        <begin position="709"/>
        <end position="734"/>
    </location>
</feature>
<feature type="compositionally biased region" description="Low complexity" evidence="4">
    <location>
        <begin position="1437"/>
        <end position="1451"/>
    </location>
</feature>
<dbReference type="Pfam" id="PF17820">
    <property type="entry name" value="PDZ_6"/>
    <property type="match status" value="3"/>
</dbReference>
<dbReference type="SUPFAM" id="SSF50156">
    <property type="entry name" value="PDZ domain-like"/>
    <property type="match status" value="9"/>
</dbReference>
<dbReference type="InterPro" id="IPR041489">
    <property type="entry name" value="PDZ_6"/>
</dbReference>
<feature type="compositionally biased region" description="Basic and acidic residues" evidence="4">
    <location>
        <begin position="954"/>
        <end position="969"/>
    </location>
</feature>
<dbReference type="PANTHER" id="PTHR14191">
    <property type="entry name" value="PDZ DOMAIN CONTAINING PROTEIN"/>
    <property type="match status" value="1"/>
</dbReference>
<feature type="domain" description="PDZ" evidence="5">
    <location>
        <begin position="2008"/>
        <end position="2086"/>
    </location>
</feature>
<evidence type="ECO:0000256" key="3">
    <source>
        <dbReference type="ARBA" id="ARBA00022737"/>
    </source>
</evidence>
<dbReference type="GO" id="GO:0072659">
    <property type="term" value="P:protein localization to plasma membrane"/>
    <property type="evidence" value="ECO:0007669"/>
    <property type="project" value="TreeGrafter"/>
</dbReference>
<feature type="region of interest" description="Disordered" evidence="4">
    <location>
        <begin position="554"/>
        <end position="935"/>
    </location>
</feature>
<feature type="compositionally biased region" description="Low complexity" evidence="4">
    <location>
        <begin position="838"/>
        <end position="851"/>
    </location>
</feature>
<feature type="domain" description="PDZ" evidence="5">
    <location>
        <begin position="1279"/>
        <end position="1364"/>
    </location>
</feature>
<feature type="compositionally biased region" description="Basic and acidic residues" evidence="4">
    <location>
        <begin position="331"/>
        <end position="342"/>
    </location>
</feature>
<dbReference type="InterPro" id="IPR036034">
    <property type="entry name" value="PDZ_sf"/>
</dbReference>
<feature type="compositionally biased region" description="Basic and acidic residues" evidence="4">
    <location>
        <begin position="1201"/>
        <end position="1222"/>
    </location>
</feature>
<dbReference type="CDD" id="cd00136">
    <property type="entry name" value="PDZ_canonical"/>
    <property type="match status" value="2"/>
</dbReference>